<dbReference type="PROSITE" id="PS50850">
    <property type="entry name" value="MFS"/>
    <property type="match status" value="1"/>
</dbReference>
<feature type="transmembrane region" description="Helical" evidence="5">
    <location>
        <begin position="86"/>
        <end position="104"/>
    </location>
</feature>
<evidence type="ECO:0000256" key="5">
    <source>
        <dbReference type="SAM" id="Phobius"/>
    </source>
</evidence>
<evidence type="ECO:0000259" key="6">
    <source>
        <dbReference type="PROSITE" id="PS50850"/>
    </source>
</evidence>
<dbReference type="InterPro" id="IPR020846">
    <property type="entry name" value="MFS_dom"/>
</dbReference>
<sequence length="121" mass="13414">MGAVELPGDLITIFMMEWLGRRHTTVFSLIFSGVAAISIIFLRMNDTVLLLCFAVAGRFFITMAINVGQQYIIEILPTAGRAQGSAAIHTVGLGMAFVSPYIVYLSKFKQWYPYLIFGLIS</sequence>
<organism evidence="7 8">
    <name type="scientific">Armadillidium nasatum</name>
    <dbReference type="NCBI Taxonomy" id="96803"/>
    <lineage>
        <taxon>Eukaryota</taxon>
        <taxon>Metazoa</taxon>
        <taxon>Ecdysozoa</taxon>
        <taxon>Arthropoda</taxon>
        <taxon>Crustacea</taxon>
        <taxon>Multicrustacea</taxon>
        <taxon>Malacostraca</taxon>
        <taxon>Eumalacostraca</taxon>
        <taxon>Peracarida</taxon>
        <taxon>Isopoda</taxon>
        <taxon>Oniscidea</taxon>
        <taxon>Crinocheta</taxon>
        <taxon>Armadillidiidae</taxon>
        <taxon>Armadillidium</taxon>
    </lineage>
</organism>
<dbReference type="GO" id="GO:0016020">
    <property type="term" value="C:membrane"/>
    <property type="evidence" value="ECO:0007669"/>
    <property type="project" value="UniProtKB-SubCell"/>
</dbReference>
<reference evidence="7 8" key="1">
    <citation type="journal article" date="2019" name="PLoS Biol.">
        <title>Sex chromosomes control vertical transmission of feminizing Wolbachia symbionts in an isopod.</title>
        <authorList>
            <person name="Becking T."/>
            <person name="Chebbi M.A."/>
            <person name="Giraud I."/>
            <person name="Moumen B."/>
            <person name="Laverre T."/>
            <person name="Caubet Y."/>
            <person name="Peccoud J."/>
            <person name="Gilbert C."/>
            <person name="Cordaux R."/>
        </authorList>
    </citation>
    <scope>NUCLEOTIDE SEQUENCE [LARGE SCALE GENOMIC DNA]</scope>
    <source>
        <strain evidence="7">ANa2</strain>
        <tissue evidence="7">Whole body excluding digestive tract and cuticle</tissue>
    </source>
</reference>
<keyword evidence="3 5" id="KW-1133">Transmembrane helix</keyword>
<accession>A0A5N5TAV0</accession>
<keyword evidence="2 5" id="KW-0812">Transmembrane</keyword>
<evidence type="ECO:0000256" key="2">
    <source>
        <dbReference type="ARBA" id="ARBA00022692"/>
    </source>
</evidence>
<feature type="transmembrane region" description="Helical" evidence="5">
    <location>
        <begin position="24"/>
        <end position="42"/>
    </location>
</feature>
<dbReference type="InterPro" id="IPR036259">
    <property type="entry name" value="MFS_trans_sf"/>
</dbReference>
<keyword evidence="8" id="KW-1185">Reference proteome</keyword>
<dbReference type="AlphaFoldDB" id="A0A5N5TAV0"/>
<feature type="domain" description="Major facilitator superfamily (MFS) profile" evidence="6">
    <location>
        <begin position="1"/>
        <end position="121"/>
    </location>
</feature>
<feature type="transmembrane region" description="Helical" evidence="5">
    <location>
        <begin position="48"/>
        <end position="65"/>
    </location>
</feature>
<dbReference type="GO" id="GO:0022857">
    <property type="term" value="F:transmembrane transporter activity"/>
    <property type="evidence" value="ECO:0007669"/>
    <property type="project" value="InterPro"/>
</dbReference>
<gene>
    <name evidence="7" type="ORF">Anas_12562</name>
</gene>
<dbReference type="Gene3D" id="1.20.1250.20">
    <property type="entry name" value="MFS general substrate transporter like domains"/>
    <property type="match status" value="1"/>
</dbReference>
<name>A0A5N5TAV0_9CRUS</name>
<dbReference type="PROSITE" id="PS00216">
    <property type="entry name" value="SUGAR_TRANSPORT_1"/>
    <property type="match status" value="1"/>
</dbReference>
<dbReference type="Proteomes" id="UP000326759">
    <property type="component" value="Unassembled WGS sequence"/>
</dbReference>
<comment type="caution">
    <text evidence="7">The sequence shown here is derived from an EMBL/GenBank/DDBJ whole genome shotgun (WGS) entry which is preliminary data.</text>
</comment>
<protein>
    <submittedName>
        <fullName evidence="7">Solute carrier family 22 member 16</fullName>
    </submittedName>
</protein>
<evidence type="ECO:0000313" key="8">
    <source>
        <dbReference type="Proteomes" id="UP000326759"/>
    </source>
</evidence>
<evidence type="ECO:0000256" key="4">
    <source>
        <dbReference type="ARBA" id="ARBA00023136"/>
    </source>
</evidence>
<dbReference type="EMBL" id="SEYY01005277">
    <property type="protein sequence ID" value="KAB7503377.1"/>
    <property type="molecule type" value="Genomic_DNA"/>
</dbReference>
<proteinExistence type="predicted"/>
<feature type="non-terminal residue" evidence="7">
    <location>
        <position position="121"/>
    </location>
</feature>
<comment type="subcellular location">
    <subcellularLocation>
        <location evidence="1">Membrane</location>
        <topology evidence="1">Multi-pass membrane protein</topology>
    </subcellularLocation>
</comment>
<keyword evidence="4 5" id="KW-0472">Membrane</keyword>
<dbReference type="OrthoDB" id="6884957at2759"/>
<dbReference type="SUPFAM" id="SSF103473">
    <property type="entry name" value="MFS general substrate transporter"/>
    <property type="match status" value="1"/>
</dbReference>
<evidence type="ECO:0000256" key="3">
    <source>
        <dbReference type="ARBA" id="ARBA00022989"/>
    </source>
</evidence>
<evidence type="ECO:0000313" key="7">
    <source>
        <dbReference type="EMBL" id="KAB7503377.1"/>
    </source>
</evidence>
<evidence type="ECO:0000256" key="1">
    <source>
        <dbReference type="ARBA" id="ARBA00004141"/>
    </source>
</evidence>
<dbReference type="InterPro" id="IPR005829">
    <property type="entry name" value="Sugar_transporter_CS"/>
</dbReference>